<dbReference type="CDD" id="cd03416">
    <property type="entry name" value="CbiX_SirB_N"/>
    <property type="match status" value="1"/>
</dbReference>
<evidence type="ECO:0000313" key="3">
    <source>
        <dbReference type="EMBL" id="AXE76180.1"/>
    </source>
</evidence>
<evidence type="ECO:0000256" key="1">
    <source>
        <dbReference type="ARBA" id="ARBA00022723"/>
    </source>
</evidence>
<protein>
    <submittedName>
        <fullName evidence="3">Sirohydrochlorin chelatase</fullName>
    </submittedName>
</protein>
<accession>A0A2Z5J7C7</accession>
<dbReference type="GO" id="GO:0016829">
    <property type="term" value="F:lyase activity"/>
    <property type="evidence" value="ECO:0007669"/>
    <property type="project" value="UniProtKB-KW"/>
</dbReference>
<dbReference type="GO" id="GO:0046872">
    <property type="term" value="F:metal ion binding"/>
    <property type="evidence" value="ECO:0007669"/>
    <property type="project" value="UniProtKB-KW"/>
</dbReference>
<dbReference type="PANTHER" id="PTHR33542:SF5">
    <property type="entry name" value="FERROCHELATASE CHE1"/>
    <property type="match status" value="1"/>
</dbReference>
<dbReference type="RefSeq" id="WP_114242844.1">
    <property type="nucleotide sequence ID" value="NZ_CP027306.1"/>
</dbReference>
<dbReference type="InterPro" id="IPR002762">
    <property type="entry name" value="CbiX-like"/>
</dbReference>
<dbReference type="KEGG" id="sata:C5746_03470"/>
<evidence type="ECO:0000313" key="4">
    <source>
        <dbReference type="Proteomes" id="UP000252698"/>
    </source>
</evidence>
<reference evidence="3 4" key="1">
    <citation type="journal article" date="2018" name="Front. Microbiol.">
        <title>Genome Sequencing of Streptomyces atratus SCSIOZH16 and Activation Production of Nocardamine via Metabolic Engineering.</title>
        <authorList>
            <person name="Li Y."/>
            <person name="Zhang C."/>
            <person name="Liu C."/>
            <person name="Ju J."/>
            <person name="Ma J."/>
        </authorList>
    </citation>
    <scope>NUCLEOTIDE SEQUENCE [LARGE SCALE GENOMIC DNA]</scope>
    <source>
        <strain evidence="3 4">SCSIO_ZH16</strain>
    </source>
</reference>
<sequence length="237" mass="24471">MTDAPTAPTLLAVAHGTRDRAGIATYHALLDEIRTQRPGLTVRLAFLDLAPPTPAQVLADVHGPVVLVPLLLNTGYHIRVDLPAVRATAPQMDVRMAAALGPDPLLAAALGDRLTEAGWSPTRSGSDAVVLTAAGSTDPAAGADTELMAGLLRLRLGRPVVPAYLCASTPTPADAVGALRAAGHRRVAVARYLMAPGHFALRAQRAGGCLVSAPLGAHPDVARLVLKRFDEASGHTA</sequence>
<dbReference type="InterPro" id="IPR050963">
    <property type="entry name" value="Sirohydro_Cobaltochel/CbiX"/>
</dbReference>
<proteinExistence type="predicted"/>
<dbReference type="Proteomes" id="UP000252698">
    <property type="component" value="Chromosome"/>
</dbReference>
<dbReference type="Gene3D" id="3.40.50.1400">
    <property type="match status" value="2"/>
</dbReference>
<dbReference type="Pfam" id="PF01903">
    <property type="entry name" value="CbiX"/>
    <property type="match status" value="2"/>
</dbReference>
<keyword evidence="2" id="KW-0456">Lyase</keyword>
<name>A0A2Z5J7C7_STRAR</name>
<dbReference type="GeneID" id="95517617"/>
<dbReference type="EMBL" id="CP027306">
    <property type="protein sequence ID" value="AXE76180.1"/>
    <property type="molecule type" value="Genomic_DNA"/>
</dbReference>
<dbReference type="SUPFAM" id="SSF53800">
    <property type="entry name" value="Chelatase"/>
    <property type="match status" value="1"/>
</dbReference>
<dbReference type="PANTHER" id="PTHR33542">
    <property type="entry name" value="SIROHYDROCHLORIN FERROCHELATASE, CHLOROPLASTIC"/>
    <property type="match status" value="1"/>
</dbReference>
<gene>
    <name evidence="3" type="ORF">C5746_03470</name>
</gene>
<evidence type="ECO:0000256" key="2">
    <source>
        <dbReference type="ARBA" id="ARBA00023239"/>
    </source>
</evidence>
<dbReference type="AlphaFoldDB" id="A0A2Z5J7C7"/>
<organism evidence="3 4">
    <name type="scientific">Streptomyces atratus</name>
    <dbReference type="NCBI Taxonomy" id="1893"/>
    <lineage>
        <taxon>Bacteria</taxon>
        <taxon>Bacillati</taxon>
        <taxon>Actinomycetota</taxon>
        <taxon>Actinomycetes</taxon>
        <taxon>Kitasatosporales</taxon>
        <taxon>Streptomycetaceae</taxon>
        <taxon>Streptomyces</taxon>
    </lineage>
</organism>
<keyword evidence="1" id="KW-0479">Metal-binding</keyword>